<dbReference type="NCBIfam" id="TIGR03552">
    <property type="entry name" value="F420_cofC"/>
    <property type="match status" value="1"/>
</dbReference>
<evidence type="ECO:0000256" key="2">
    <source>
        <dbReference type="ARBA" id="ARBA00022695"/>
    </source>
</evidence>
<sequence>MTVSAFVPIKKFSSSKERLSNVLDSIDRSKLAEQMAKHTIKTLFDSNICDSITIVTNDKDLRFINTVSYFTELPLNQALHEAIASKPDHDITLVMHADLPRINEKDLQKFKDSFTKTKISIISDLHKIGTNCLMYDSSLNFNLKFGEDSYALFIKEFESNELMHQEICLPSLQDDLDSEEDYFKLNQYING</sequence>
<dbReference type="Gene3D" id="3.90.550.10">
    <property type="entry name" value="Spore Coat Polysaccharide Biosynthesis Protein SpsA, Chain A"/>
    <property type="match status" value="1"/>
</dbReference>
<comment type="caution">
    <text evidence="5">The sequence shown here is derived from an EMBL/GenBank/DDBJ whole genome shotgun (WGS) entry which is preliminary data.</text>
</comment>
<dbReference type="EC" id="2.7.7.68" evidence="5"/>
<evidence type="ECO:0000256" key="1">
    <source>
        <dbReference type="ARBA" id="ARBA00022679"/>
    </source>
</evidence>
<dbReference type="EMBL" id="QOPC01000001">
    <property type="protein sequence ID" value="RCL39645.1"/>
    <property type="molecule type" value="Genomic_DNA"/>
</dbReference>
<dbReference type="GO" id="GO:0005525">
    <property type="term" value="F:GTP binding"/>
    <property type="evidence" value="ECO:0007669"/>
    <property type="project" value="UniProtKB-KW"/>
</dbReference>
<keyword evidence="2 5" id="KW-0548">Nucleotidyltransferase</keyword>
<keyword evidence="1 5" id="KW-0808">Transferase</keyword>
<evidence type="ECO:0000256" key="4">
    <source>
        <dbReference type="ARBA" id="ARBA00023134"/>
    </source>
</evidence>
<dbReference type="Proteomes" id="UP000253032">
    <property type="component" value="Unassembled WGS sequence"/>
</dbReference>
<proteinExistence type="predicted"/>
<accession>A0A368BRD7</accession>
<dbReference type="InterPro" id="IPR002835">
    <property type="entry name" value="CofC"/>
</dbReference>
<keyword evidence="4" id="KW-0342">GTP-binding</keyword>
<evidence type="ECO:0000313" key="5">
    <source>
        <dbReference type="EMBL" id="RCL39645.1"/>
    </source>
</evidence>
<keyword evidence="3" id="KW-0547">Nucleotide-binding</keyword>
<dbReference type="GO" id="GO:0043814">
    <property type="term" value="F:phospholactate guanylyltransferase activity"/>
    <property type="evidence" value="ECO:0007669"/>
    <property type="project" value="UniProtKB-EC"/>
</dbReference>
<dbReference type="InterPro" id="IPR029044">
    <property type="entry name" value="Nucleotide-diphossugar_trans"/>
</dbReference>
<dbReference type="PANTHER" id="PTHR40392">
    <property type="entry name" value="2-PHOSPHO-L-LACTATE GUANYLYLTRANSFERASE"/>
    <property type="match status" value="1"/>
</dbReference>
<organism evidence="5 6">
    <name type="scientific">SAR86 cluster bacterium</name>
    <dbReference type="NCBI Taxonomy" id="2030880"/>
    <lineage>
        <taxon>Bacteria</taxon>
        <taxon>Pseudomonadati</taxon>
        <taxon>Pseudomonadota</taxon>
        <taxon>Gammaproteobacteria</taxon>
        <taxon>SAR86 cluster</taxon>
    </lineage>
</organism>
<name>A0A368BRD7_9GAMM</name>
<reference evidence="5 6" key="1">
    <citation type="journal article" date="2018" name="Microbiome">
        <title>Fine metagenomic profile of the Mediterranean stratified and mixed water columns revealed by assembly and recruitment.</title>
        <authorList>
            <person name="Haro-Moreno J.M."/>
            <person name="Lopez-Perez M."/>
            <person name="De La Torre J.R."/>
            <person name="Picazo A."/>
            <person name="Camacho A."/>
            <person name="Rodriguez-Valera F."/>
        </authorList>
    </citation>
    <scope>NUCLEOTIDE SEQUENCE [LARGE SCALE GENOMIC DNA]</scope>
    <source>
        <strain evidence="5">MED-G84</strain>
    </source>
</reference>
<dbReference type="PANTHER" id="PTHR40392:SF1">
    <property type="entry name" value="2-PHOSPHO-L-LACTATE GUANYLYLTRANSFERASE"/>
    <property type="match status" value="1"/>
</dbReference>
<protein>
    <submittedName>
        <fullName evidence="5">2-phospho-L-lactate guanylyltransferase</fullName>
        <ecNumber evidence="5">2.7.7.68</ecNumber>
    </submittedName>
</protein>
<dbReference type="Pfam" id="PF01983">
    <property type="entry name" value="CofC"/>
    <property type="match status" value="1"/>
</dbReference>
<evidence type="ECO:0000256" key="3">
    <source>
        <dbReference type="ARBA" id="ARBA00022741"/>
    </source>
</evidence>
<dbReference type="SUPFAM" id="SSF53448">
    <property type="entry name" value="Nucleotide-diphospho-sugar transferases"/>
    <property type="match status" value="1"/>
</dbReference>
<evidence type="ECO:0000313" key="6">
    <source>
        <dbReference type="Proteomes" id="UP000253032"/>
    </source>
</evidence>
<gene>
    <name evidence="5" type="primary">cofC</name>
    <name evidence="5" type="ORF">DBW98_00135</name>
</gene>
<dbReference type="AlphaFoldDB" id="A0A368BRD7"/>